<evidence type="ECO:0000256" key="1">
    <source>
        <dbReference type="SAM" id="Coils"/>
    </source>
</evidence>
<dbReference type="KEGG" id="paa:Paes_1606"/>
<dbReference type="eggNOG" id="ENOG5033H4X">
    <property type="taxonomic scope" value="Bacteria"/>
</dbReference>
<dbReference type="SUPFAM" id="SSF46966">
    <property type="entry name" value="Spectrin repeat"/>
    <property type="match status" value="1"/>
</dbReference>
<dbReference type="AlphaFoldDB" id="B4S9F4"/>
<keyword evidence="1" id="KW-0175">Coiled coil</keyword>
<keyword evidence="3" id="KW-1185">Reference proteome</keyword>
<dbReference type="STRING" id="290512.Paes_1606"/>
<organism evidence="2 3">
    <name type="scientific">Prosthecochloris aestuarii (strain DSM 271 / SK 413)</name>
    <dbReference type="NCBI Taxonomy" id="290512"/>
    <lineage>
        <taxon>Bacteria</taxon>
        <taxon>Pseudomonadati</taxon>
        <taxon>Chlorobiota</taxon>
        <taxon>Chlorobiia</taxon>
        <taxon>Chlorobiales</taxon>
        <taxon>Chlorobiaceae</taxon>
        <taxon>Prosthecochloris</taxon>
    </lineage>
</organism>
<evidence type="ECO:0000313" key="2">
    <source>
        <dbReference type="EMBL" id="ACF46624.1"/>
    </source>
</evidence>
<evidence type="ECO:0000313" key="3">
    <source>
        <dbReference type="Proteomes" id="UP000002725"/>
    </source>
</evidence>
<feature type="coiled-coil region" evidence="1">
    <location>
        <begin position="1"/>
        <end position="39"/>
    </location>
</feature>
<name>B4S9F4_PROA2</name>
<sequence length="87" mass="10608">MLDSIKKKEELESKIVDLERSLKTLKQQLMDEVEEEQHRDIDHLEEYLDEVDHRYGNMKDFWHIVRQELRERFAKKKIAEGKQNPEA</sequence>
<dbReference type="EMBL" id="CP001108">
    <property type="protein sequence ID" value="ACF46624.1"/>
    <property type="molecule type" value="Genomic_DNA"/>
</dbReference>
<reference evidence="2" key="1">
    <citation type="submission" date="2008-06" db="EMBL/GenBank/DDBJ databases">
        <title>Complete sequence of chromosome of Prosthecochloris aestuarii DSM 271.</title>
        <authorList>
            <consortium name="US DOE Joint Genome Institute"/>
            <person name="Lucas S."/>
            <person name="Copeland A."/>
            <person name="Lapidus A."/>
            <person name="Glavina del Rio T."/>
            <person name="Dalin E."/>
            <person name="Tice H."/>
            <person name="Bruce D."/>
            <person name="Goodwin L."/>
            <person name="Pitluck S."/>
            <person name="Schmutz J."/>
            <person name="Larimer F."/>
            <person name="Land M."/>
            <person name="Hauser L."/>
            <person name="Kyrpides N."/>
            <person name="Anderson I."/>
            <person name="Liu Z."/>
            <person name="Li T."/>
            <person name="Zhao F."/>
            <person name="Overmann J."/>
            <person name="Bryant D.A."/>
            <person name="Richardson P."/>
        </authorList>
    </citation>
    <scope>NUCLEOTIDE SEQUENCE [LARGE SCALE GENOMIC DNA]</scope>
    <source>
        <strain evidence="2">DSM 271</strain>
    </source>
</reference>
<gene>
    <name evidence="2" type="ordered locus">Paes_1606</name>
</gene>
<proteinExistence type="predicted"/>
<dbReference type="HOGENOM" id="CLU_190707_0_0_10"/>
<accession>B4S9F4</accession>
<protein>
    <submittedName>
        <fullName evidence="2">Uncharacterized protein</fullName>
    </submittedName>
</protein>
<dbReference type="RefSeq" id="WP_012506157.1">
    <property type="nucleotide sequence ID" value="NC_011059.1"/>
</dbReference>
<dbReference type="Proteomes" id="UP000002725">
    <property type="component" value="Chromosome"/>
</dbReference>